<dbReference type="AlphaFoldDB" id="E1QTS3"/>
<evidence type="ECO:0000313" key="2">
    <source>
        <dbReference type="EMBL" id="ADN50990.1"/>
    </source>
</evidence>
<dbReference type="RefSeq" id="WP_013336715.1">
    <property type="nucleotide sequence ID" value="NC_014537.1"/>
</dbReference>
<dbReference type="eggNOG" id="arCOG00498">
    <property type="taxonomic scope" value="Archaea"/>
</dbReference>
<dbReference type="Gene3D" id="3.60.15.10">
    <property type="entry name" value="Ribonuclease Z/Hydroxyacylglutathione hydrolase-like"/>
    <property type="match status" value="1"/>
</dbReference>
<dbReference type="GeneID" id="9752549"/>
<dbReference type="InterPro" id="IPR036866">
    <property type="entry name" value="RibonucZ/Hydroxyglut_hydro"/>
</dbReference>
<gene>
    <name evidence="2" type="ordered locus">Vdis_1612</name>
</gene>
<evidence type="ECO:0000313" key="3">
    <source>
        <dbReference type="Proteomes" id="UP000006681"/>
    </source>
</evidence>
<reference evidence="3" key="2">
    <citation type="journal article" date="2010" name="Stand. Genomic Sci.">
        <title>Complete genome sequence of Vulcanisaeta distributa type strain (IC-017T).</title>
        <authorList>
            <person name="Mavromatis K."/>
            <person name="Sikorski J."/>
            <person name="Pabst E."/>
            <person name="Teshima H."/>
            <person name="Lapidus A."/>
            <person name="Lucas S."/>
            <person name="Nolan M."/>
            <person name="Glavina Del Rio T."/>
            <person name="Cheng J."/>
            <person name="Bruce D."/>
            <person name="Goodwin L."/>
            <person name="Pitluck S."/>
            <person name="Liolios K."/>
            <person name="Ivanova N."/>
            <person name="Mikhailova N."/>
            <person name="Pati A."/>
            <person name="Chen A."/>
            <person name="Palaniappan K."/>
            <person name="Land M."/>
            <person name="Hauser L."/>
            <person name="Chang Y."/>
            <person name="Jeffries C."/>
            <person name="Rohde M."/>
            <person name="Spring S."/>
            <person name="Goker M."/>
            <person name="Wirth R."/>
            <person name="Woyke T."/>
            <person name="Bristow J."/>
            <person name="Eisen J."/>
            <person name="Markowitz V."/>
            <person name="Hugenholtz P."/>
            <person name="Klenk H."/>
            <person name="Kyrpides N."/>
        </authorList>
    </citation>
    <scope>NUCLEOTIDE SEQUENCE [LARGE SCALE GENOMIC DNA]</scope>
    <source>
        <strain evidence="3">DSM 14429 / JCM 11212 / NBRC 100878 / IC-017</strain>
    </source>
</reference>
<feature type="domain" description="Metallo-beta-lactamase" evidence="1">
    <location>
        <begin position="25"/>
        <end position="234"/>
    </location>
</feature>
<name>E1QTS3_VULDI</name>
<dbReference type="STRING" id="572478.Vdis_1612"/>
<accession>E1QTS3</accession>
<dbReference type="EMBL" id="CP002100">
    <property type="protein sequence ID" value="ADN50990.1"/>
    <property type="molecule type" value="Genomic_DNA"/>
</dbReference>
<dbReference type="HOGENOM" id="CLU_048478_0_0_2"/>
<sequence>MIELIEKVNGLIYQLKIFMPMEPGYVFSYVVRRDNECVMIDAGYPNTELLNPLINELNKIPSCRLNLLFITHMHIDHTGLADGLRSRLGLSIVMHRRDYEQLLKMLDRDLFIKEFLELLMRYGVPNTEMELYKNVASGLSSRRKLSMFNPDIIVNTEEERIGGAHVLLTPGHSPGHISIILDDYRLAFTGDLILPTITTHVGLTPINPGNPLRDYLDSIIKIKRAGLKCIYPGHEGEICSVNDRINELIAHRVSRLCEALNVLRGKELTIFEIANRLRWMDNKKYVDLDLMNRYMALTETAALIKYLESLNIVRVNGDYKYGIAKEVACDIRELIPQLG</sequence>
<proteinExistence type="predicted"/>
<dbReference type="KEGG" id="vdi:Vdis_1612"/>
<dbReference type="PANTHER" id="PTHR23131:SF4">
    <property type="entry name" value="METALLO-BETA-LACTAMASE SUPERFAMILY POTEIN"/>
    <property type="match status" value="1"/>
</dbReference>
<dbReference type="Pfam" id="PF00753">
    <property type="entry name" value="Lactamase_B"/>
    <property type="match status" value="1"/>
</dbReference>
<dbReference type="InterPro" id="IPR050662">
    <property type="entry name" value="Sec-metab_biosynth-thioest"/>
</dbReference>
<dbReference type="InterPro" id="IPR001279">
    <property type="entry name" value="Metallo-B-lactamas"/>
</dbReference>
<evidence type="ECO:0000259" key="1">
    <source>
        <dbReference type="SMART" id="SM00849"/>
    </source>
</evidence>
<organism evidence="2 3">
    <name type="scientific">Vulcanisaeta distributa (strain DSM 14429 / JCM 11212 / NBRC 100878 / IC-017)</name>
    <dbReference type="NCBI Taxonomy" id="572478"/>
    <lineage>
        <taxon>Archaea</taxon>
        <taxon>Thermoproteota</taxon>
        <taxon>Thermoprotei</taxon>
        <taxon>Thermoproteales</taxon>
        <taxon>Thermoproteaceae</taxon>
        <taxon>Vulcanisaeta</taxon>
    </lineage>
</organism>
<protein>
    <submittedName>
        <fullName evidence="2">Beta-lactamase domain protein</fullName>
    </submittedName>
</protein>
<dbReference type="PANTHER" id="PTHR23131">
    <property type="entry name" value="ENDORIBONUCLEASE LACTB2"/>
    <property type="match status" value="1"/>
</dbReference>
<keyword evidence="3" id="KW-1185">Reference proteome</keyword>
<dbReference type="Proteomes" id="UP000006681">
    <property type="component" value="Chromosome"/>
</dbReference>
<dbReference type="SUPFAM" id="SSF56281">
    <property type="entry name" value="Metallo-hydrolase/oxidoreductase"/>
    <property type="match status" value="1"/>
</dbReference>
<dbReference type="OrthoDB" id="197151at2157"/>
<reference evidence="2 3" key="1">
    <citation type="journal article" date="2010" name="Stand. Genomic Sci.">
        <title>Complete genome sequence of Vulcanisaeta distributa type strain (IC-017).</title>
        <authorList>
            <person name="Mavromatis K."/>
            <person name="Sikorski J."/>
            <person name="Pabst E."/>
            <person name="Teshima H."/>
            <person name="Lapidus A."/>
            <person name="Lucas S."/>
            <person name="Nolan M."/>
            <person name="Glavina Del Rio T."/>
            <person name="Cheng J.F."/>
            <person name="Bruce D."/>
            <person name="Goodwin L."/>
            <person name="Pitluck S."/>
            <person name="Liolios K."/>
            <person name="Ivanova N."/>
            <person name="Mikhailova N."/>
            <person name="Pati A."/>
            <person name="Chen A."/>
            <person name="Palaniappan K."/>
            <person name="Land M."/>
            <person name="Hauser L."/>
            <person name="Chang Y.J."/>
            <person name="Jeffries C.D."/>
            <person name="Rohde M."/>
            <person name="Spring S."/>
            <person name="Goker M."/>
            <person name="Wirth R."/>
            <person name="Woyke T."/>
            <person name="Bristow J."/>
            <person name="Eisen J.A."/>
            <person name="Markowitz V."/>
            <person name="Hugenholtz P."/>
            <person name="Klenk H.P."/>
            <person name="Kyrpides N.C."/>
        </authorList>
    </citation>
    <scope>NUCLEOTIDE SEQUENCE [LARGE SCALE GENOMIC DNA]</scope>
    <source>
        <strain evidence="3">DSM 14429 / JCM 11212 / NBRC 100878 / IC-017</strain>
    </source>
</reference>
<dbReference type="SMART" id="SM00849">
    <property type="entry name" value="Lactamase_B"/>
    <property type="match status" value="1"/>
</dbReference>